<keyword evidence="5" id="KW-1185">Reference proteome</keyword>
<dbReference type="EMBL" id="CP076607">
    <property type="protein sequence ID" value="QWU15249.1"/>
    <property type="molecule type" value="Genomic_DNA"/>
</dbReference>
<proteinExistence type="predicted"/>
<dbReference type="InterPro" id="IPR038062">
    <property type="entry name" value="ScdA-like_N_sf"/>
</dbReference>
<evidence type="ECO:0000313" key="3">
    <source>
        <dbReference type="EMBL" id="SEO49778.1"/>
    </source>
</evidence>
<reference evidence="2 5" key="2">
    <citation type="submission" date="2021-06" db="EMBL/GenBank/DDBJ databases">
        <title>Whole genome sequence of Paenibacillus sophorae DSM23020 for comparative genomics.</title>
        <authorList>
            <person name="Kim M.-J."/>
            <person name="Lee G."/>
            <person name="Shin J.-H."/>
        </authorList>
    </citation>
    <scope>NUCLEOTIDE SEQUENCE [LARGE SCALE GENOMIC DNA]</scope>
    <source>
        <strain evidence="2 5">DSM 23020</strain>
    </source>
</reference>
<dbReference type="Proteomes" id="UP000198809">
    <property type="component" value="Unassembled WGS sequence"/>
</dbReference>
<dbReference type="STRING" id="1333845.SAMN04487895_10890"/>
<dbReference type="EMBL" id="FODH01000008">
    <property type="protein sequence ID" value="SEO49778.1"/>
    <property type="molecule type" value="Genomic_DNA"/>
</dbReference>
<dbReference type="InterPro" id="IPR015077">
    <property type="entry name" value="DUF1858"/>
</dbReference>
<evidence type="ECO:0000259" key="1">
    <source>
        <dbReference type="Pfam" id="PF08984"/>
    </source>
</evidence>
<gene>
    <name evidence="2" type="ORF">KP014_25760</name>
    <name evidence="3" type="ORF">SAMN04487895_10890</name>
</gene>
<name>A0A1H8Q6Y1_9BACL</name>
<dbReference type="RefSeq" id="WP_036593076.1">
    <property type="nucleotide sequence ID" value="NZ_CP076607.1"/>
</dbReference>
<dbReference type="SUPFAM" id="SSF140683">
    <property type="entry name" value="SP0561-like"/>
    <property type="match status" value="1"/>
</dbReference>
<feature type="domain" description="DUF1858" evidence="1">
    <location>
        <begin position="8"/>
        <end position="61"/>
    </location>
</feature>
<organism evidence="3 4">
    <name type="scientific">Paenibacillus sophorae</name>
    <dbReference type="NCBI Taxonomy" id="1333845"/>
    <lineage>
        <taxon>Bacteria</taxon>
        <taxon>Bacillati</taxon>
        <taxon>Bacillota</taxon>
        <taxon>Bacilli</taxon>
        <taxon>Bacillales</taxon>
        <taxon>Paenibacillaceae</taxon>
        <taxon>Paenibacillus</taxon>
    </lineage>
</organism>
<evidence type="ECO:0000313" key="4">
    <source>
        <dbReference type="Proteomes" id="UP000198809"/>
    </source>
</evidence>
<dbReference type="AlphaFoldDB" id="A0A1H8Q6Y1"/>
<dbReference type="Gene3D" id="1.10.3910.10">
    <property type="entry name" value="SP0561-like"/>
    <property type="match status" value="1"/>
</dbReference>
<reference evidence="3 4" key="1">
    <citation type="submission" date="2016-10" db="EMBL/GenBank/DDBJ databases">
        <authorList>
            <person name="de Groot N.N."/>
        </authorList>
    </citation>
    <scope>NUCLEOTIDE SEQUENCE [LARGE SCALE GENOMIC DNA]</scope>
    <source>
        <strain evidence="3 4">CGMCC 1.10238</strain>
    </source>
</reference>
<sequence length="75" mass="8521">MQKTLSINEPIFDLVTRDPVVKDIMIELGFQDIAKPGMLQTAGRFMTLAKGIKLKKMDIDSVKLAFQRHGFNIQE</sequence>
<evidence type="ECO:0000313" key="5">
    <source>
        <dbReference type="Proteomes" id="UP000683429"/>
    </source>
</evidence>
<dbReference type="Proteomes" id="UP000683429">
    <property type="component" value="Chromosome"/>
</dbReference>
<protein>
    <submittedName>
        <fullName evidence="2">DUF1858 domain-containing protein</fullName>
    </submittedName>
</protein>
<evidence type="ECO:0000313" key="2">
    <source>
        <dbReference type="EMBL" id="QWU15249.1"/>
    </source>
</evidence>
<dbReference type="Pfam" id="PF08984">
    <property type="entry name" value="DUF1858"/>
    <property type="match status" value="1"/>
</dbReference>
<dbReference type="OrthoDB" id="411397at2"/>
<accession>A0A1H8Q6Y1</accession>